<gene>
    <name evidence="7" type="ORF">C5O19_00110</name>
</gene>
<keyword evidence="3 5" id="KW-0540">Nuclease</keyword>
<feature type="domain" description="YqgF/RNase H-like" evidence="6">
    <location>
        <begin position="2"/>
        <end position="100"/>
    </location>
</feature>
<dbReference type="PANTHER" id="PTHR33317">
    <property type="entry name" value="POLYNUCLEOTIDYL TRANSFERASE, RIBONUCLEASE H-LIKE SUPERFAMILY PROTEIN"/>
    <property type="match status" value="1"/>
</dbReference>
<protein>
    <recommendedName>
        <fullName evidence="5">Putative pre-16S rRNA nuclease</fullName>
        <ecNumber evidence="5">3.1.-.-</ecNumber>
    </recommendedName>
</protein>
<dbReference type="SMART" id="SM00732">
    <property type="entry name" value="YqgFc"/>
    <property type="match status" value="1"/>
</dbReference>
<comment type="function">
    <text evidence="5">Could be a nuclease involved in processing of the 5'-end of pre-16S rRNA.</text>
</comment>
<dbReference type="Proteomes" id="UP000239590">
    <property type="component" value="Unassembled WGS sequence"/>
</dbReference>
<dbReference type="InterPro" id="IPR037027">
    <property type="entry name" value="YqgF/RNaseH-like_dom_sf"/>
</dbReference>
<evidence type="ECO:0000256" key="1">
    <source>
        <dbReference type="ARBA" id="ARBA00022490"/>
    </source>
</evidence>
<evidence type="ECO:0000256" key="2">
    <source>
        <dbReference type="ARBA" id="ARBA00022517"/>
    </source>
</evidence>
<evidence type="ECO:0000256" key="4">
    <source>
        <dbReference type="ARBA" id="ARBA00022801"/>
    </source>
</evidence>
<evidence type="ECO:0000259" key="6">
    <source>
        <dbReference type="SMART" id="SM00732"/>
    </source>
</evidence>
<dbReference type="OrthoDB" id="9796140at2"/>
<dbReference type="AlphaFoldDB" id="A0A2S7IKP3"/>
<dbReference type="EMBL" id="PTRA01000001">
    <property type="protein sequence ID" value="PQA58130.1"/>
    <property type="molecule type" value="Genomic_DNA"/>
</dbReference>
<organism evidence="7 8">
    <name type="scientific">Siphonobacter curvatus</name>
    <dbReference type="NCBI Taxonomy" id="2094562"/>
    <lineage>
        <taxon>Bacteria</taxon>
        <taxon>Pseudomonadati</taxon>
        <taxon>Bacteroidota</taxon>
        <taxon>Cytophagia</taxon>
        <taxon>Cytophagales</taxon>
        <taxon>Cytophagaceae</taxon>
        <taxon>Siphonobacter</taxon>
    </lineage>
</organism>
<dbReference type="SUPFAM" id="SSF53098">
    <property type="entry name" value="Ribonuclease H-like"/>
    <property type="match status" value="1"/>
</dbReference>
<accession>A0A2S7IKP3</accession>
<dbReference type="InterPro" id="IPR005227">
    <property type="entry name" value="YqgF"/>
</dbReference>
<sequence length="138" mass="15462">MARILAIDYGTKRVGLAVTDPLQLIATALETVHSKDVMNFLKAYCQRESVEAFVVGMPTNLDGTDTSNTSHVRGFIRLLRKSFPDIPVHEHDERFTSVMALQALISMGTTKKDRRDKGVVDRVSATIILQSFLETRRI</sequence>
<dbReference type="Pfam" id="PF03652">
    <property type="entry name" value="RuvX"/>
    <property type="match status" value="1"/>
</dbReference>
<evidence type="ECO:0000256" key="5">
    <source>
        <dbReference type="HAMAP-Rule" id="MF_00651"/>
    </source>
</evidence>
<dbReference type="InterPro" id="IPR006641">
    <property type="entry name" value="YqgF/RNaseH-like_dom"/>
</dbReference>
<dbReference type="GO" id="GO:0016788">
    <property type="term" value="F:hydrolase activity, acting on ester bonds"/>
    <property type="evidence" value="ECO:0007669"/>
    <property type="project" value="UniProtKB-UniRule"/>
</dbReference>
<name>A0A2S7IKP3_9BACT</name>
<evidence type="ECO:0000256" key="3">
    <source>
        <dbReference type="ARBA" id="ARBA00022722"/>
    </source>
</evidence>
<dbReference type="Gene3D" id="3.30.420.140">
    <property type="entry name" value="YqgF/RNase H-like domain"/>
    <property type="match status" value="1"/>
</dbReference>
<dbReference type="CDD" id="cd16964">
    <property type="entry name" value="YqgF"/>
    <property type="match status" value="1"/>
</dbReference>
<evidence type="ECO:0000313" key="8">
    <source>
        <dbReference type="Proteomes" id="UP000239590"/>
    </source>
</evidence>
<keyword evidence="2 5" id="KW-0690">Ribosome biogenesis</keyword>
<dbReference type="HAMAP" id="MF_00651">
    <property type="entry name" value="Nuclease_YqgF"/>
    <property type="match status" value="1"/>
</dbReference>
<comment type="subcellular location">
    <subcellularLocation>
        <location evidence="5">Cytoplasm</location>
    </subcellularLocation>
</comment>
<keyword evidence="4 5" id="KW-0378">Hydrolase</keyword>
<dbReference type="GO" id="GO:0005829">
    <property type="term" value="C:cytosol"/>
    <property type="evidence" value="ECO:0007669"/>
    <property type="project" value="TreeGrafter"/>
</dbReference>
<evidence type="ECO:0000313" key="7">
    <source>
        <dbReference type="EMBL" id="PQA58130.1"/>
    </source>
</evidence>
<dbReference type="RefSeq" id="WP_104709386.1">
    <property type="nucleotide sequence ID" value="NZ_PTRA01000001.1"/>
</dbReference>
<dbReference type="InterPro" id="IPR012337">
    <property type="entry name" value="RNaseH-like_sf"/>
</dbReference>
<dbReference type="GO" id="GO:0004518">
    <property type="term" value="F:nuclease activity"/>
    <property type="evidence" value="ECO:0007669"/>
    <property type="project" value="UniProtKB-KW"/>
</dbReference>
<comment type="caution">
    <text evidence="7">The sequence shown here is derived from an EMBL/GenBank/DDBJ whole genome shotgun (WGS) entry which is preliminary data.</text>
</comment>
<dbReference type="EC" id="3.1.-.-" evidence="5"/>
<comment type="similarity">
    <text evidence="5">Belongs to the YqgF HJR family.</text>
</comment>
<proteinExistence type="inferred from homology"/>
<dbReference type="GO" id="GO:0000967">
    <property type="term" value="P:rRNA 5'-end processing"/>
    <property type="evidence" value="ECO:0007669"/>
    <property type="project" value="UniProtKB-UniRule"/>
</dbReference>
<dbReference type="NCBIfam" id="TIGR00250">
    <property type="entry name" value="RNAse_H_YqgF"/>
    <property type="match status" value="1"/>
</dbReference>
<keyword evidence="8" id="KW-1185">Reference proteome</keyword>
<keyword evidence="1 5" id="KW-0963">Cytoplasm</keyword>
<dbReference type="PANTHER" id="PTHR33317:SF4">
    <property type="entry name" value="POLYNUCLEOTIDYL TRANSFERASE, RIBONUCLEASE H-LIKE SUPERFAMILY PROTEIN"/>
    <property type="match status" value="1"/>
</dbReference>
<reference evidence="8" key="1">
    <citation type="submission" date="2018-02" db="EMBL/GenBank/DDBJ databases">
        <title>Genome sequencing of Solimonas sp. HR-BB.</title>
        <authorList>
            <person name="Lee Y."/>
            <person name="Jeon C.O."/>
        </authorList>
    </citation>
    <scope>NUCLEOTIDE SEQUENCE [LARGE SCALE GENOMIC DNA]</scope>
    <source>
        <strain evidence="8">HR-U</strain>
    </source>
</reference>